<evidence type="ECO:0000256" key="3">
    <source>
        <dbReference type="ARBA" id="ARBA00022475"/>
    </source>
</evidence>
<feature type="transmembrane region" description="Helical" evidence="7">
    <location>
        <begin position="20"/>
        <end position="40"/>
    </location>
</feature>
<dbReference type="Pfam" id="PF02687">
    <property type="entry name" value="FtsX"/>
    <property type="match status" value="1"/>
</dbReference>
<sequence>MELQLKIPLRNLTRNRRRTLLCVAIIALGTAMIYAVLGYVDQTLYQIRFGTVAQYGHFQIASPTLWSEKTEGYDYLIQDGKLAQIDQILKQQPEVEAYTTELSFSGLASTDRKTKVLRATALVPANTAHDYNEFVIDGQGQGLQPTDRGKALIGKLLAEELQLKPGDFFRVTTTTVDGAYNVGPLEVAGIFTVYNTQADSQLIFVPLSYGHTLLDTAGVAKVIVKLKNLDETNRVAAAVQQQLTAAGLDLEVRTGFQLAVFYQQAIAFFNMLFGFIMLSVAVLVFFIVLQVLTMSFLERTREVGTIRAIGTRSSQVFTMFLMESTFLAILGAAAGLVLGWVLGQGFNALGITWEPPGVSEAVPVQLRLMWSNAWPPFIVSLIATLLSALYPSIHSARLRIADALRTS</sequence>
<evidence type="ECO:0000256" key="7">
    <source>
        <dbReference type="SAM" id="Phobius"/>
    </source>
</evidence>
<feature type="transmembrane region" description="Helical" evidence="7">
    <location>
        <begin position="271"/>
        <end position="297"/>
    </location>
</feature>
<keyword evidence="4 7" id="KW-0812">Transmembrane</keyword>
<feature type="domain" description="MacB-like periplasmic core" evidence="9">
    <location>
        <begin position="19"/>
        <end position="241"/>
    </location>
</feature>
<gene>
    <name evidence="10" type="ORF">A2Z21_08930</name>
</gene>
<comment type="similarity">
    <text evidence="2">Belongs to the ABC-4 integral membrane protein family. LolC/E subfamily.</text>
</comment>
<keyword evidence="5 7" id="KW-1133">Transmembrane helix</keyword>
<protein>
    <recommendedName>
        <fullName evidence="12">ABC3 transporter permease protein domain-containing protein</fullName>
    </recommendedName>
</protein>
<dbReference type="PANTHER" id="PTHR30489:SF0">
    <property type="entry name" value="LIPOPROTEIN-RELEASING SYSTEM TRANSMEMBRANE PROTEIN LOLE"/>
    <property type="match status" value="1"/>
</dbReference>
<evidence type="ECO:0000259" key="9">
    <source>
        <dbReference type="Pfam" id="PF12704"/>
    </source>
</evidence>
<evidence type="ECO:0000256" key="2">
    <source>
        <dbReference type="ARBA" id="ARBA00005236"/>
    </source>
</evidence>
<comment type="subcellular location">
    <subcellularLocation>
        <location evidence="1">Cell membrane</location>
        <topology evidence="1">Multi-pass membrane protein</topology>
    </subcellularLocation>
</comment>
<evidence type="ECO:0000256" key="4">
    <source>
        <dbReference type="ARBA" id="ARBA00022692"/>
    </source>
</evidence>
<keyword evidence="3" id="KW-1003">Cell membrane</keyword>
<dbReference type="AlphaFoldDB" id="A0A1F5UX81"/>
<dbReference type="STRING" id="1817864.A2Z21_08930"/>
<reference evidence="10 11" key="1">
    <citation type="journal article" date="2016" name="Nat. Commun.">
        <title>Thousands of microbial genomes shed light on interconnected biogeochemical processes in an aquifer system.</title>
        <authorList>
            <person name="Anantharaman K."/>
            <person name="Brown C.T."/>
            <person name="Hug L.A."/>
            <person name="Sharon I."/>
            <person name="Castelle C.J."/>
            <person name="Probst A.J."/>
            <person name="Thomas B.C."/>
            <person name="Singh A."/>
            <person name="Wilkins M.J."/>
            <person name="Karaoz U."/>
            <person name="Brodie E.L."/>
            <person name="Williams K.H."/>
            <person name="Hubbard S.S."/>
            <person name="Banfield J.F."/>
        </authorList>
    </citation>
    <scope>NUCLEOTIDE SEQUENCE [LARGE SCALE GENOMIC DNA]</scope>
    <source>
        <strain evidence="11">RBG_16_55_9</strain>
    </source>
</reference>
<dbReference type="InterPro" id="IPR003838">
    <property type="entry name" value="ABC3_permease_C"/>
</dbReference>
<evidence type="ECO:0000313" key="10">
    <source>
        <dbReference type="EMBL" id="OGF55764.1"/>
    </source>
</evidence>
<evidence type="ECO:0000256" key="6">
    <source>
        <dbReference type="ARBA" id="ARBA00023136"/>
    </source>
</evidence>
<keyword evidence="6 7" id="KW-0472">Membrane</keyword>
<feature type="transmembrane region" description="Helical" evidence="7">
    <location>
        <begin position="373"/>
        <end position="390"/>
    </location>
</feature>
<comment type="caution">
    <text evidence="10">The sequence shown here is derived from an EMBL/GenBank/DDBJ whole genome shotgun (WGS) entry which is preliminary data.</text>
</comment>
<dbReference type="EMBL" id="MFGX01000049">
    <property type="protein sequence ID" value="OGF55764.1"/>
    <property type="molecule type" value="Genomic_DNA"/>
</dbReference>
<dbReference type="Pfam" id="PF12704">
    <property type="entry name" value="MacB_PCD"/>
    <property type="match status" value="1"/>
</dbReference>
<feature type="transmembrane region" description="Helical" evidence="7">
    <location>
        <begin position="317"/>
        <end position="342"/>
    </location>
</feature>
<name>A0A1F5UX81_FRAXR</name>
<feature type="domain" description="ABC3 transporter permease C-terminal" evidence="8">
    <location>
        <begin position="275"/>
        <end position="398"/>
    </location>
</feature>
<evidence type="ECO:0008006" key="12">
    <source>
        <dbReference type="Google" id="ProtNLM"/>
    </source>
</evidence>
<dbReference type="GO" id="GO:0044874">
    <property type="term" value="P:lipoprotein localization to outer membrane"/>
    <property type="evidence" value="ECO:0007669"/>
    <property type="project" value="TreeGrafter"/>
</dbReference>
<evidence type="ECO:0000256" key="1">
    <source>
        <dbReference type="ARBA" id="ARBA00004651"/>
    </source>
</evidence>
<organism evidence="10 11">
    <name type="scientific">Fraserbacteria sp. (strain RBG_16_55_9)</name>
    <dbReference type="NCBI Taxonomy" id="1817864"/>
    <lineage>
        <taxon>Bacteria</taxon>
        <taxon>Candidatus Fraseribacteriota</taxon>
    </lineage>
</organism>
<dbReference type="PANTHER" id="PTHR30489">
    <property type="entry name" value="LIPOPROTEIN-RELEASING SYSTEM TRANSMEMBRANE PROTEIN LOLE"/>
    <property type="match status" value="1"/>
</dbReference>
<evidence type="ECO:0000256" key="5">
    <source>
        <dbReference type="ARBA" id="ARBA00022989"/>
    </source>
</evidence>
<proteinExistence type="inferred from homology"/>
<accession>A0A1F5UX81</accession>
<dbReference type="GO" id="GO:0098797">
    <property type="term" value="C:plasma membrane protein complex"/>
    <property type="evidence" value="ECO:0007669"/>
    <property type="project" value="TreeGrafter"/>
</dbReference>
<dbReference type="Proteomes" id="UP000179157">
    <property type="component" value="Unassembled WGS sequence"/>
</dbReference>
<dbReference type="InterPro" id="IPR025857">
    <property type="entry name" value="MacB_PCD"/>
</dbReference>
<evidence type="ECO:0000313" key="11">
    <source>
        <dbReference type="Proteomes" id="UP000179157"/>
    </source>
</evidence>
<evidence type="ECO:0000259" key="8">
    <source>
        <dbReference type="Pfam" id="PF02687"/>
    </source>
</evidence>
<dbReference type="InterPro" id="IPR051447">
    <property type="entry name" value="Lipoprotein-release_system"/>
</dbReference>